<proteinExistence type="predicted"/>
<keyword evidence="1" id="KW-1133">Transmembrane helix</keyword>
<protein>
    <submittedName>
        <fullName evidence="2">Uncharacterized protein</fullName>
    </submittedName>
</protein>
<keyword evidence="1" id="KW-0812">Transmembrane</keyword>
<name>A0AAE0ZGI6_9GAST</name>
<evidence type="ECO:0000256" key="1">
    <source>
        <dbReference type="SAM" id="Phobius"/>
    </source>
</evidence>
<evidence type="ECO:0000313" key="2">
    <source>
        <dbReference type="EMBL" id="KAK3768356.1"/>
    </source>
</evidence>
<organism evidence="2 3">
    <name type="scientific">Elysia crispata</name>
    <name type="common">lettuce slug</name>
    <dbReference type="NCBI Taxonomy" id="231223"/>
    <lineage>
        <taxon>Eukaryota</taxon>
        <taxon>Metazoa</taxon>
        <taxon>Spiralia</taxon>
        <taxon>Lophotrochozoa</taxon>
        <taxon>Mollusca</taxon>
        <taxon>Gastropoda</taxon>
        <taxon>Heterobranchia</taxon>
        <taxon>Euthyneura</taxon>
        <taxon>Panpulmonata</taxon>
        <taxon>Sacoglossa</taxon>
        <taxon>Placobranchoidea</taxon>
        <taxon>Plakobranchidae</taxon>
        <taxon>Elysia</taxon>
    </lineage>
</organism>
<gene>
    <name evidence="2" type="ORF">RRG08_031144</name>
</gene>
<reference evidence="2" key="1">
    <citation type="journal article" date="2023" name="G3 (Bethesda)">
        <title>A reference genome for the long-term kleptoplast-retaining sea slug Elysia crispata morphotype clarki.</title>
        <authorList>
            <person name="Eastman K.E."/>
            <person name="Pendleton A.L."/>
            <person name="Shaikh M.A."/>
            <person name="Suttiyut T."/>
            <person name="Ogas R."/>
            <person name="Tomko P."/>
            <person name="Gavelis G."/>
            <person name="Widhalm J.R."/>
            <person name="Wisecaver J.H."/>
        </authorList>
    </citation>
    <scope>NUCLEOTIDE SEQUENCE</scope>
    <source>
        <strain evidence="2">ECLA1</strain>
    </source>
</reference>
<sequence length="96" mass="11084">MSEESILHSYSARVLDTFSETVIPVVPEFVWDSWLRILRVSKDLSEADPQYQILVFLLIWLLVNLILIRVAWGIFGADNIKLLSSTKDQGKHLKKE</sequence>
<dbReference type="AlphaFoldDB" id="A0AAE0ZGI6"/>
<keyword evidence="1" id="KW-0472">Membrane</keyword>
<comment type="caution">
    <text evidence="2">The sequence shown here is derived from an EMBL/GenBank/DDBJ whole genome shotgun (WGS) entry which is preliminary data.</text>
</comment>
<dbReference type="EMBL" id="JAWDGP010004062">
    <property type="protein sequence ID" value="KAK3768356.1"/>
    <property type="molecule type" value="Genomic_DNA"/>
</dbReference>
<keyword evidence="3" id="KW-1185">Reference proteome</keyword>
<accession>A0AAE0ZGI6</accession>
<dbReference type="Proteomes" id="UP001283361">
    <property type="component" value="Unassembled WGS sequence"/>
</dbReference>
<feature type="transmembrane region" description="Helical" evidence="1">
    <location>
        <begin position="51"/>
        <end position="75"/>
    </location>
</feature>
<evidence type="ECO:0000313" key="3">
    <source>
        <dbReference type="Proteomes" id="UP001283361"/>
    </source>
</evidence>